<feature type="transmembrane region" description="Helical" evidence="2">
    <location>
        <begin position="233"/>
        <end position="250"/>
    </location>
</feature>
<gene>
    <name evidence="3" type="ORF">E4635_00350</name>
</gene>
<keyword evidence="2" id="KW-0472">Membrane</keyword>
<name>A0A4Z0LC06_9FLAO</name>
<organism evidence="3 4">
    <name type="scientific">Flavobacterium humi</name>
    <dbReference type="NCBI Taxonomy" id="2562683"/>
    <lineage>
        <taxon>Bacteria</taxon>
        <taxon>Pseudomonadati</taxon>
        <taxon>Bacteroidota</taxon>
        <taxon>Flavobacteriia</taxon>
        <taxon>Flavobacteriales</taxon>
        <taxon>Flavobacteriaceae</taxon>
        <taxon>Flavobacterium</taxon>
    </lineage>
</organism>
<evidence type="ECO:0000256" key="2">
    <source>
        <dbReference type="SAM" id="Phobius"/>
    </source>
</evidence>
<feature type="region of interest" description="Disordered" evidence="1">
    <location>
        <begin position="438"/>
        <end position="469"/>
    </location>
</feature>
<feature type="transmembrane region" description="Helical" evidence="2">
    <location>
        <begin position="12"/>
        <end position="37"/>
    </location>
</feature>
<evidence type="ECO:0000313" key="3">
    <source>
        <dbReference type="EMBL" id="TGD59420.1"/>
    </source>
</evidence>
<evidence type="ECO:0000256" key="1">
    <source>
        <dbReference type="SAM" id="MobiDB-lite"/>
    </source>
</evidence>
<keyword evidence="2" id="KW-1133">Transmembrane helix</keyword>
<evidence type="ECO:0000313" key="4">
    <source>
        <dbReference type="Proteomes" id="UP000297407"/>
    </source>
</evidence>
<protein>
    <submittedName>
        <fullName evidence="3">Uncharacterized protein</fullName>
    </submittedName>
</protein>
<keyword evidence="4" id="KW-1185">Reference proteome</keyword>
<dbReference type="Proteomes" id="UP000297407">
    <property type="component" value="Unassembled WGS sequence"/>
</dbReference>
<feature type="transmembrane region" description="Helical" evidence="2">
    <location>
        <begin position="407"/>
        <end position="425"/>
    </location>
</feature>
<proteinExistence type="predicted"/>
<dbReference type="AlphaFoldDB" id="A0A4Z0LC06"/>
<comment type="caution">
    <text evidence="3">The sequence shown here is derived from an EMBL/GenBank/DDBJ whole genome shotgun (WGS) entry which is preliminary data.</text>
</comment>
<reference evidence="3 4" key="1">
    <citation type="submission" date="2019-04" db="EMBL/GenBank/DDBJ databases">
        <title>Flavobacterium sp. strain DS2-A Genome sequencing and assembly.</title>
        <authorList>
            <person name="Kim I."/>
        </authorList>
    </citation>
    <scope>NUCLEOTIDE SEQUENCE [LARGE SCALE GENOMIC DNA]</scope>
    <source>
        <strain evidence="3 4">DS2-A</strain>
    </source>
</reference>
<keyword evidence="2" id="KW-0812">Transmembrane</keyword>
<feature type="compositionally biased region" description="Polar residues" evidence="1">
    <location>
        <begin position="456"/>
        <end position="469"/>
    </location>
</feature>
<dbReference type="RefSeq" id="WP_135524627.1">
    <property type="nucleotide sequence ID" value="NZ_SRLH01000001.1"/>
</dbReference>
<dbReference type="OrthoDB" id="6286374at2"/>
<sequence length="469" mass="52946">MINSPVLDTAIGLIFIFLLYSLLATSVNEAIATLFALRARMLKKGIIDGMLSGSKHKRWILDNTLKSIGNTCKEFVFSIIGYKPKEKGKLGNHFYDHPLIKNYGCTNRFSIPSYLSKETFSDILIEVLKDYAEDHKTEIEAYITANFPQSPGFDALPPITKIDYLVQYLQSVTDESLKEEFKKKGIYIDHETLQILALYLEKSGQAIETFTLQLQTWFEDSMSRISGWYKRQVQFTLFYLGIIIAITFNVDILDISGKLSTDKDARSKLVEIALRDVDALKDDPRVQKTSTDLTKNTDSIPNQVYANEVENIKSELNGDIKDANNLLALGWGDYGFKKDSISIYAKYGTEIKHLETAIKKDNPVPPKNYKDSTVYYNQEAVKALYDKHWIKLKVCYILDASFHGRKMIGFLLLAFGICLGAPFWFDLLQKIVQLRATGKKEEPGKTAPPAAPPVQLTINNSTNPNVAGN</sequence>
<accession>A0A4Z0LC06</accession>
<dbReference type="EMBL" id="SRLH01000001">
    <property type="protein sequence ID" value="TGD59420.1"/>
    <property type="molecule type" value="Genomic_DNA"/>
</dbReference>